<dbReference type="InterPro" id="IPR050309">
    <property type="entry name" value="Type-B_Carboxylest/Lipase"/>
</dbReference>
<name>A0ABR0SY32_9HYPO</name>
<dbReference type="EMBL" id="JAVFKD010000002">
    <property type="protein sequence ID" value="KAK5997078.1"/>
    <property type="molecule type" value="Genomic_DNA"/>
</dbReference>
<evidence type="ECO:0000256" key="1">
    <source>
        <dbReference type="ARBA" id="ARBA00005964"/>
    </source>
</evidence>
<dbReference type="Proteomes" id="UP001338125">
    <property type="component" value="Unassembled WGS sequence"/>
</dbReference>
<dbReference type="PROSITE" id="PS00122">
    <property type="entry name" value="CARBOXYLESTERASE_B_1"/>
    <property type="match status" value="1"/>
</dbReference>
<accession>A0ABR0SY32</accession>
<feature type="domain" description="Carboxylesterase type B" evidence="4">
    <location>
        <begin position="40"/>
        <end position="516"/>
    </location>
</feature>
<gene>
    <name evidence="5" type="ORF">PT974_02430</name>
</gene>
<sequence length="544" mass="59471">MRSITLLSWISAVALAESASRQLPTVDLGYEIHQAISFNETGQYYNFSSIRYGRSPTGELRFAAPQPPLVNRTSVQRGDKAVSCPQAFAVWYLCGLALMSGKINSTDECSPSLLPPSDPIEQEDCLFLDIIVPKSVFDSRSSRKAPVMVWTYGGGFAFGKKGGDGNAAGLIERSRSIDPEKRGVIYIQFNYRGGAFGFLPGPDLQANGTANAGLLDQRLLLDWVQDKIHLFGGDSKKVTVFGQSAGGGSILHQITAYGGNRGPVPFQKAILQSPGFPLIPSRYQQDQLLQTYLSHLNVSSIEEARHLPYKALQGANIEMVANSPQGTFTWAPTPDGSFIPALPGILLEQGSYDKSVQVMTGFNAHETLYFTSQDNVNNSFFVSGLQATFPTSPKKVIDYVADTLYPAVFNGSEPYDGFFTRAELSLSDAAFTCNTRYLQQAIRDRFPTYGYRFSIPPAVHGQDVPYTFYNGPSASVANETIALAIQNHILSFAISGQPNIGANVKMPVYGQGDLILDFNVTGITTIKDPNANERCAWWQKALYY</sequence>
<proteinExistence type="inferred from homology"/>
<dbReference type="InterPro" id="IPR029058">
    <property type="entry name" value="AB_hydrolase_fold"/>
</dbReference>
<reference evidence="5 6" key="1">
    <citation type="submission" date="2024-01" db="EMBL/GenBank/DDBJ databases">
        <title>Complete genome of Cladobotryum mycophilum ATHUM6906.</title>
        <authorList>
            <person name="Christinaki A.C."/>
            <person name="Myridakis A.I."/>
            <person name="Kouvelis V.N."/>
        </authorList>
    </citation>
    <scope>NUCLEOTIDE SEQUENCE [LARGE SCALE GENOMIC DNA]</scope>
    <source>
        <strain evidence="5 6">ATHUM6906</strain>
    </source>
</reference>
<comment type="caution">
    <text evidence="5">The sequence shown here is derived from an EMBL/GenBank/DDBJ whole genome shotgun (WGS) entry which is preliminary data.</text>
</comment>
<dbReference type="InterPro" id="IPR002018">
    <property type="entry name" value="CarbesteraseB"/>
</dbReference>
<feature type="signal peptide" evidence="3">
    <location>
        <begin position="1"/>
        <end position="16"/>
    </location>
</feature>
<evidence type="ECO:0000256" key="2">
    <source>
        <dbReference type="ARBA" id="ARBA00022801"/>
    </source>
</evidence>
<dbReference type="Pfam" id="PF00135">
    <property type="entry name" value="COesterase"/>
    <property type="match status" value="1"/>
</dbReference>
<evidence type="ECO:0000256" key="3">
    <source>
        <dbReference type="RuleBase" id="RU361235"/>
    </source>
</evidence>
<dbReference type="Gene3D" id="3.40.50.1820">
    <property type="entry name" value="alpha/beta hydrolase"/>
    <property type="match status" value="1"/>
</dbReference>
<dbReference type="EC" id="3.1.1.-" evidence="3"/>
<keyword evidence="3" id="KW-0732">Signal</keyword>
<dbReference type="SUPFAM" id="SSF53474">
    <property type="entry name" value="alpha/beta-Hydrolases"/>
    <property type="match status" value="1"/>
</dbReference>
<protein>
    <recommendedName>
        <fullName evidence="3">Carboxylic ester hydrolase</fullName>
        <ecNumber evidence="3">3.1.1.-</ecNumber>
    </recommendedName>
</protein>
<dbReference type="InterPro" id="IPR019819">
    <property type="entry name" value="Carboxylesterase_B_CS"/>
</dbReference>
<dbReference type="InterPro" id="IPR019826">
    <property type="entry name" value="Carboxylesterase_B_AS"/>
</dbReference>
<evidence type="ECO:0000313" key="5">
    <source>
        <dbReference type="EMBL" id="KAK5997078.1"/>
    </source>
</evidence>
<evidence type="ECO:0000259" key="4">
    <source>
        <dbReference type="Pfam" id="PF00135"/>
    </source>
</evidence>
<organism evidence="5 6">
    <name type="scientific">Cladobotryum mycophilum</name>
    <dbReference type="NCBI Taxonomy" id="491253"/>
    <lineage>
        <taxon>Eukaryota</taxon>
        <taxon>Fungi</taxon>
        <taxon>Dikarya</taxon>
        <taxon>Ascomycota</taxon>
        <taxon>Pezizomycotina</taxon>
        <taxon>Sordariomycetes</taxon>
        <taxon>Hypocreomycetidae</taxon>
        <taxon>Hypocreales</taxon>
        <taxon>Hypocreaceae</taxon>
        <taxon>Cladobotryum</taxon>
    </lineage>
</organism>
<dbReference type="PROSITE" id="PS00941">
    <property type="entry name" value="CARBOXYLESTERASE_B_2"/>
    <property type="match status" value="1"/>
</dbReference>
<dbReference type="PANTHER" id="PTHR11559">
    <property type="entry name" value="CARBOXYLESTERASE"/>
    <property type="match status" value="1"/>
</dbReference>
<comment type="similarity">
    <text evidence="1 3">Belongs to the type-B carboxylesterase/lipase family.</text>
</comment>
<keyword evidence="6" id="KW-1185">Reference proteome</keyword>
<feature type="chain" id="PRO_5044992934" description="Carboxylic ester hydrolase" evidence="3">
    <location>
        <begin position="17"/>
        <end position="544"/>
    </location>
</feature>
<evidence type="ECO:0000313" key="6">
    <source>
        <dbReference type="Proteomes" id="UP001338125"/>
    </source>
</evidence>
<keyword evidence="2 3" id="KW-0378">Hydrolase</keyword>